<keyword evidence="3" id="KW-0813">Transport</keyword>
<evidence type="ECO:0000256" key="11">
    <source>
        <dbReference type="ARBA" id="ARBA00023201"/>
    </source>
</evidence>
<evidence type="ECO:0000313" key="15">
    <source>
        <dbReference type="Proteomes" id="UP000199029"/>
    </source>
</evidence>
<dbReference type="InterPro" id="IPR006153">
    <property type="entry name" value="Cation/H_exchanger_TM"/>
</dbReference>
<feature type="transmembrane region" description="Helical" evidence="12">
    <location>
        <begin position="97"/>
        <end position="121"/>
    </location>
</feature>
<feature type="transmembrane region" description="Helical" evidence="12">
    <location>
        <begin position="317"/>
        <end position="342"/>
    </location>
</feature>
<dbReference type="InterPro" id="IPR018422">
    <property type="entry name" value="Cation/H_exchanger_CPA1"/>
</dbReference>
<dbReference type="GO" id="GO:0015386">
    <property type="term" value="F:potassium:proton antiporter activity"/>
    <property type="evidence" value="ECO:0007669"/>
    <property type="project" value="TreeGrafter"/>
</dbReference>
<keyword evidence="7 12" id="KW-1133">Transmembrane helix</keyword>
<dbReference type="GO" id="GO:0051453">
    <property type="term" value="P:regulation of intracellular pH"/>
    <property type="evidence" value="ECO:0007669"/>
    <property type="project" value="TreeGrafter"/>
</dbReference>
<sequence>MHLYSVLSLLMVVAAAFAYVNFKFLKLPSTIGLMVLGLASSLVVVVLGQLGVGWVMNVGELVRSVDFSALLMQVMLSFLLFAGALHTDIQALGQEKGAVATLATAGTVLSTMLVAGAMYLLLPLVGLGLPIIDCLLFGALISPTDPIAVLGILRKARIPPQLEIRVVGESLFNDGVGVVVFISLLQVARQGMESMSGPELLGLFAREAVGGIALGAVLGYVGYRLLKSIDQYQVEVLITLALVMGGTALAEALHTSGPLAMVAAGLVVGTQGRRLGMSDVTREYLDKFWELIDEVLNALLFVLIGLEMLVLRFEKTYLAVGMAAVLVVLAARALSVAVPLALLPPRVRYGRSGLAILTWGGLRGGISVALALSLPTALASRDLLVAVTYVVVVFSILVQGLTIGKLVERLGLAGQGPAQAHH</sequence>
<dbReference type="EMBL" id="FOXS01000003">
    <property type="protein sequence ID" value="SFQ54049.1"/>
    <property type="molecule type" value="Genomic_DNA"/>
</dbReference>
<evidence type="ECO:0000256" key="9">
    <source>
        <dbReference type="ARBA" id="ARBA00023065"/>
    </source>
</evidence>
<feature type="transmembrane region" description="Helical" evidence="12">
    <location>
        <begin position="354"/>
        <end position="377"/>
    </location>
</feature>
<keyword evidence="5" id="KW-1003">Cell membrane</keyword>
<feature type="transmembrane region" description="Helical" evidence="12">
    <location>
        <begin position="234"/>
        <end position="253"/>
    </location>
</feature>
<reference evidence="15" key="1">
    <citation type="submission" date="2016-10" db="EMBL/GenBank/DDBJ databases">
        <authorList>
            <person name="Varghese N."/>
            <person name="Submissions S."/>
        </authorList>
    </citation>
    <scope>NUCLEOTIDE SEQUENCE [LARGE SCALE GENOMIC DNA]</scope>
    <source>
        <strain evidence="15">OR362-8,ATCC BAA-1266,JCM 13504</strain>
    </source>
</reference>
<keyword evidence="8" id="KW-0915">Sodium</keyword>
<dbReference type="PANTHER" id="PTHR10110">
    <property type="entry name" value="SODIUM/HYDROGEN EXCHANGER"/>
    <property type="match status" value="1"/>
</dbReference>
<keyword evidence="10 12" id="KW-0472">Membrane</keyword>
<gene>
    <name evidence="14" type="ORF">SAMN04515668_2927</name>
</gene>
<proteinExistence type="inferred from homology"/>
<dbReference type="AlphaFoldDB" id="A0A1I5ZC45"/>
<evidence type="ECO:0000256" key="2">
    <source>
        <dbReference type="ARBA" id="ARBA00007367"/>
    </source>
</evidence>
<dbReference type="Proteomes" id="UP000199029">
    <property type="component" value="Unassembled WGS sequence"/>
</dbReference>
<dbReference type="PANTHER" id="PTHR10110:SF195">
    <property type="entry name" value="NA(+)_H(+) ANTIPORTER NHAS2"/>
    <property type="match status" value="1"/>
</dbReference>
<keyword evidence="15" id="KW-1185">Reference proteome</keyword>
<keyword evidence="11" id="KW-0739">Sodium transport</keyword>
<feature type="transmembrane region" description="Helical" evidence="12">
    <location>
        <begin position="383"/>
        <end position="403"/>
    </location>
</feature>
<evidence type="ECO:0000256" key="1">
    <source>
        <dbReference type="ARBA" id="ARBA00004651"/>
    </source>
</evidence>
<accession>A0A1I5ZC45</accession>
<feature type="transmembrane region" description="Helical" evidence="12">
    <location>
        <begin position="67"/>
        <end position="85"/>
    </location>
</feature>
<keyword evidence="9" id="KW-0406">Ion transport</keyword>
<feature type="transmembrane region" description="Helical" evidence="12">
    <location>
        <begin position="31"/>
        <end position="55"/>
    </location>
</feature>
<dbReference type="GO" id="GO:0005886">
    <property type="term" value="C:plasma membrane"/>
    <property type="evidence" value="ECO:0007669"/>
    <property type="project" value="UniProtKB-SubCell"/>
</dbReference>
<evidence type="ECO:0000256" key="7">
    <source>
        <dbReference type="ARBA" id="ARBA00022989"/>
    </source>
</evidence>
<protein>
    <submittedName>
        <fullName evidence="14">Sodium/proton antiporter, CPA1 family</fullName>
    </submittedName>
</protein>
<comment type="subcellular location">
    <subcellularLocation>
        <location evidence="1">Cell membrane</location>
        <topology evidence="1">Multi-pass membrane protein</topology>
    </subcellularLocation>
</comment>
<dbReference type="STRING" id="1227077.SAMN04515668_2927"/>
<dbReference type="Pfam" id="PF00999">
    <property type="entry name" value="Na_H_Exchanger"/>
    <property type="match status" value="1"/>
</dbReference>
<keyword evidence="6 12" id="KW-0812">Transmembrane</keyword>
<evidence type="ECO:0000256" key="8">
    <source>
        <dbReference type="ARBA" id="ARBA00023053"/>
    </source>
</evidence>
<organism evidence="14 15">
    <name type="scientific">Hymenobacter arizonensis</name>
    <name type="common">Siccationidurans arizonensis</name>
    <dbReference type="NCBI Taxonomy" id="1227077"/>
    <lineage>
        <taxon>Bacteria</taxon>
        <taxon>Pseudomonadati</taxon>
        <taxon>Bacteroidota</taxon>
        <taxon>Cytophagia</taxon>
        <taxon>Cytophagales</taxon>
        <taxon>Hymenobacteraceae</taxon>
        <taxon>Hymenobacter</taxon>
    </lineage>
</organism>
<evidence type="ECO:0000256" key="10">
    <source>
        <dbReference type="ARBA" id="ARBA00023136"/>
    </source>
</evidence>
<feature type="domain" description="Cation/H+ exchanger transmembrane" evidence="13">
    <location>
        <begin position="13"/>
        <end position="408"/>
    </location>
</feature>
<evidence type="ECO:0000256" key="4">
    <source>
        <dbReference type="ARBA" id="ARBA00022449"/>
    </source>
</evidence>
<evidence type="ECO:0000313" key="14">
    <source>
        <dbReference type="EMBL" id="SFQ54049.1"/>
    </source>
</evidence>
<feature type="transmembrane region" description="Helical" evidence="12">
    <location>
        <begin position="200"/>
        <end position="222"/>
    </location>
</feature>
<dbReference type="OrthoDB" id="9774146at2"/>
<feature type="transmembrane region" description="Helical" evidence="12">
    <location>
        <begin position="288"/>
        <end position="311"/>
    </location>
</feature>
<dbReference type="Gene3D" id="6.10.140.1330">
    <property type="match status" value="1"/>
</dbReference>
<evidence type="ECO:0000256" key="6">
    <source>
        <dbReference type="ARBA" id="ARBA00022692"/>
    </source>
</evidence>
<evidence type="ECO:0000256" key="3">
    <source>
        <dbReference type="ARBA" id="ARBA00022448"/>
    </source>
</evidence>
<evidence type="ECO:0000256" key="12">
    <source>
        <dbReference type="SAM" id="Phobius"/>
    </source>
</evidence>
<name>A0A1I5ZC45_HYMAR</name>
<feature type="transmembrane region" description="Helical" evidence="12">
    <location>
        <begin position="6"/>
        <end position="24"/>
    </location>
</feature>
<evidence type="ECO:0000259" key="13">
    <source>
        <dbReference type="Pfam" id="PF00999"/>
    </source>
</evidence>
<evidence type="ECO:0000256" key="5">
    <source>
        <dbReference type="ARBA" id="ARBA00022475"/>
    </source>
</evidence>
<dbReference type="GO" id="GO:0015385">
    <property type="term" value="F:sodium:proton antiporter activity"/>
    <property type="evidence" value="ECO:0007669"/>
    <property type="project" value="InterPro"/>
</dbReference>
<feature type="transmembrane region" description="Helical" evidence="12">
    <location>
        <begin position="171"/>
        <end position="188"/>
    </location>
</feature>
<keyword evidence="4" id="KW-0050">Antiport</keyword>
<dbReference type="GO" id="GO:0098719">
    <property type="term" value="P:sodium ion import across plasma membrane"/>
    <property type="evidence" value="ECO:0007669"/>
    <property type="project" value="TreeGrafter"/>
</dbReference>
<comment type="similarity">
    <text evidence="2">Belongs to the monovalent cation:proton antiporter 1 (CPA1) transporter (TC 2.A.36) family.</text>
</comment>
<feature type="transmembrane region" description="Helical" evidence="12">
    <location>
        <begin position="127"/>
        <end position="150"/>
    </location>
</feature>